<evidence type="ECO:0000256" key="3">
    <source>
        <dbReference type="ARBA" id="ARBA00022827"/>
    </source>
</evidence>
<dbReference type="EMBL" id="JARJCN010000021">
    <property type="protein sequence ID" value="KAJ7090839.1"/>
    <property type="molecule type" value="Genomic_DNA"/>
</dbReference>
<keyword evidence="5" id="KW-0503">Monooxygenase</keyword>
<evidence type="ECO:0000256" key="5">
    <source>
        <dbReference type="ARBA" id="ARBA00023033"/>
    </source>
</evidence>
<evidence type="ECO:0000313" key="9">
    <source>
        <dbReference type="Proteomes" id="UP001222325"/>
    </source>
</evidence>
<keyword evidence="9" id="KW-1185">Reference proteome</keyword>
<evidence type="ECO:0000256" key="6">
    <source>
        <dbReference type="SAM" id="MobiDB-lite"/>
    </source>
</evidence>
<dbReference type="InterPro" id="IPR002938">
    <property type="entry name" value="FAD-bd"/>
</dbReference>
<comment type="caution">
    <text evidence="8">The sequence shown here is derived from an EMBL/GenBank/DDBJ whole genome shotgun (WGS) entry which is preliminary data.</text>
</comment>
<feature type="domain" description="FAD-binding" evidence="7">
    <location>
        <begin position="11"/>
        <end position="186"/>
    </location>
</feature>
<feature type="region of interest" description="Disordered" evidence="6">
    <location>
        <begin position="175"/>
        <end position="201"/>
    </location>
</feature>
<dbReference type="Proteomes" id="UP001222325">
    <property type="component" value="Unassembled WGS sequence"/>
</dbReference>
<dbReference type="PANTHER" id="PTHR13789:SF309">
    <property type="entry name" value="PUTATIVE (AFU_ORTHOLOGUE AFUA_6G14510)-RELATED"/>
    <property type="match status" value="1"/>
</dbReference>
<dbReference type="PRINTS" id="PR00420">
    <property type="entry name" value="RNGMNOXGNASE"/>
</dbReference>
<dbReference type="Pfam" id="PF01494">
    <property type="entry name" value="FAD_binding_3"/>
    <property type="match status" value="1"/>
</dbReference>
<keyword evidence="3" id="KW-0274">FAD</keyword>
<keyword evidence="2" id="KW-0285">Flavoprotein</keyword>
<evidence type="ECO:0000256" key="4">
    <source>
        <dbReference type="ARBA" id="ARBA00023002"/>
    </source>
</evidence>
<comment type="similarity">
    <text evidence="1">Belongs to the paxM FAD-dependent monooxygenase family.</text>
</comment>
<accession>A0AAD6U9V6</accession>
<dbReference type="GO" id="GO:0071949">
    <property type="term" value="F:FAD binding"/>
    <property type="evidence" value="ECO:0007669"/>
    <property type="project" value="InterPro"/>
</dbReference>
<dbReference type="InterPro" id="IPR036188">
    <property type="entry name" value="FAD/NAD-bd_sf"/>
</dbReference>
<dbReference type="PANTHER" id="PTHR13789">
    <property type="entry name" value="MONOOXYGENASE"/>
    <property type="match status" value="1"/>
</dbReference>
<sequence>MSPPPHDATRFIVVGGSIAGLCVAYTLRQARHHVVVLDKRDERVESHAGIRVPPNMTRLLETLPGMAALLKEHGTECNGMTMMEETSNIIAQMPFLDETMADLGCKFYMMPYDILINYLLDLCRESGVHLRFNTEVTSVIVAPGQWPAVVTIRGERIEGDLLIGADGRASLVQETLAQQQQDDEDDDSDTESTISEKDSSAGVSEIVGASYSIKLSALQNDPELSQLARSHEFMVWGGPHVLVTGHKCGRELYIVSVLRVSGTGPADIDSDWRPNAPFPDAKLFSQFEPRIKRLIKAASVCHQTIQRIPDVRRITHGPTRLVTIGDAAHTITMHATHNSSIAVEDGFALGRVFSHLTAREQIPYLLRGYREVRLQRSMTTEASELGAFIVITLPHGPARDMRNQQFGFSLGGPDDMSDEMLAMTWATYLVQFNYDANEAVDEWWLMAKFNMQHYTNTNGNGRSDLH</sequence>
<name>A0AAD6U9V6_9AGAR</name>
<reference evidence="8" key="1">
    <citation type="submission" date="2023-03" db="EMBL/GenBank/DDBJ databases">
        <title>Massive genome expansion in bonnet fungi (Mycena s.s.) driven by repeated elements and novel gene families across ecological guilds.</title>
        <authorList>
            <consortium name="Lawrence Berkeley National Laboratory"/>
            <person name="Harder C.B."/>
            <person name="Miyauchi S."/>
            <person name="Viragh M."/>
            <person name="Kuo A."/>
            <person name="Thoen E."/>
            <person name="Andreopoulos B."/>
            <person name="Lu D."/>
            <person name="Skrede I."/>
            <person name="Drula E."/>
            <person name="Henrissat B."/>
            <person name="Morin E."/>
            <person name="Kohler A."/>
            <person name="Barry K."/>
            <person name="LaButti K."/>
            <person name="Morin E."/>
            <person name="Salamov A."/>
            <person name="Lipzen A."/>
            <person name="Mereny Z."/>
            <person name="Hegedus B."/>
            <person name="Baldrian P."/>
            <person name="Stursova M."/>
            <person name="Weitz H."/>
            <person name="Taylor A."/>
            <person name="Grigoriev I.V."/>
            <person name="Nagy L.G."/>
            <person name="Martin F."/>
            <person name="Kauserud H."/>
        </authorList>
    </citation>
    <scope>NUCLEOTIDE SEQUENCE</scope>
    <source>
        <strain evidence="8">CBHHK173m</strain>
    </source>
</reference>
<evidence type="ECO:0000256" key="2">
    <source>
        <dbReference type="ARBA" id="ARBA00022630"/>
    </source>
</evidence>
<dbReference type="Gene3D" id="3.50.50.60">
    <property type="entry name" value="FAD/NAD(P)-binding domain"/>
    <property type="match status" value="1"/>
</dbReference>
<evidence type="ECO:0000313" key="8">
    <source>
        <dbReference type="EMBL" id="KAJ7090839.1"/>
    </source>
</evidence>
<feature type="compositionally biased region" description="Acidic residues" evidence="6">
    <location>
        <begin position="181"/>
        <end position="190"/>
    </location>
</feature>
<dbReference type="InterPro" id="IPR050493">
    <property type="entry name" value="FAD-dep_Monooxygenase_BioMet"/>
</dbReference>
<keyword evidence="4" id="KW-0560">Oxidoreductase</keyword>
<dbReference type="AlphaFoldDB" id="A0AAD6U9V6"/>
<organism evidence="8 9">
    <name type="scientific">Mycena belliarum</name>
    <dbReference type="NCBI Taxonomy" id="1033014"/>
    <lineage>
        <taxon>Eukaryota</taxon>
        <taxon>Fungi</taxon>
        <taxon>Dikarya</taxon>
        <taxon>Basidiomycota</taxon>
        <taxon>Agaricomycotina</taxon>
        <taxon>Agaricomycetes</taxon>
        <taxon>Agaricomycetidae</taxon>
        <taxon>Agaricales</taxon>
        <taxon>Marasmiineae</taxon>
        <taxon>Mycenaceae</taxon>
        <taxon>Mycena</taxon>
    </lineage>
</organism>
<gene>
    <name evidence="8" type="ORF">B0H15DRAFT_837057</name>
</gene>
<dbReference type="GO" id="GO:0004497">
    <property type="term" value="F:monooxygenase activity"/>
    <property type="evidence" value="ECO:0007669"/>
    <property type="project" value="UniProtKB-KW"/>
</dbReference>
<evidence type="ECO:0000256" key="1">
    <source>
        <dbReference type="ARBA" id="ARBA00007992"/>
    </source>
</evidence>
<protein>
    <recommendedName>
        <fullName evidence="7">FAD-binding domain-containing protein</fullName>
    </recommendedName>
</protein>
<dbReference type="SUPFAM" id="SSF51905">
    <property type="entry name" value="FAD/NAD(P)-binding domain"/>
    <property type="match status" value="1"/>
</dbReference>
<evidence type="ECO:0000259" key="7">
    <source>
        <dbReference type="Pfam" id="PF01494"/>
    </source>
</evidence>
<proteinExistence type="inferred from homology"/>